<evidence type="ECO:0000256" key="1">
    <source>
        <dbReference type="SAM" id="Phobius"/>
    </source>
</evidence>
<evidence type="ECO:0000313" key="2">
    <source>
        <dbReference type="EMBL" id="GFE52359.1"/>
    </source>
</evidence>
<keyword evidence="1" id="KW-1133">Transmembrane helix</keyword>
<accession>A0A640VWF2</accession>
<organism evidence="2 3">
    <name type="scientific">Roseobacter cerasinus</name>
    <dbReference type="NCBI Taxonomy" id="2602289"/>
    <lineage>
        <taxon>Bacteria</taxon>
        <taxon>Pseudomonadati</taxon>
        <taxon>Pseudomonadota</taxon>
        <taxon>Alphaproteobacteria</taxon>
        <taxon>Rhodobacterales</taxon>
        <taxon>Roseobacteraceae</taxon>
        <taxon>Roseobacter</taxon>
    </lineage>
</organism>
<dbReference type="Proteomes" id="UP000436522">
    <property type="component" value="Unassembled WGS sequence"/>
</dbReference>
<gene>
    <name evidence="2" type="ORF">So717_41120</name>
</gene>
<keyword evidence="1" id="KW-0812">Transmembrane</keyword>
<comment type="caution">
    <text evidence="2">The sequence shown here is derived from an EMBL/GenBank/DDBJ whole genome shotgun (WGS) entry which is preliminary data.</text>
</comment>
<reference evidence="2 3" key="1">
    <citation type="submission" date="2019-12" db="EMBL/GenBank/DDBJ databases">
        <title>Roseobacter cerasinus sp. nov., isolated from seawater around aquaculture.</title>
        <authorList>
            <person name="Muramatsu S."/>
            <person name="Takabe Y."/>
            <person name="Mori K."/>
            <person name="Takaichi S."/>
            <person name="Hanada S."/>
        </authorList>
    </citation>
    <scope>NUCLEOTIDE SEQUENCE [LARGE SCALE GENOMIC DNA]</scope>
    <source>
        <strain evidence="2 3">AI77</strain>
    </source>
</reference>
<name>A0A640VWF2_9RHOB</name>
<keyword evidence="1" id="KW-0472">Membrane</keyword>
<dbReference type="AlphaFoldDB" id="A0A640VWF2"/>
<feature type="transmembrane region" description="Helical" evidence="1">
    <location>
        <begin position="15"/>
        <end position="34"/>
    </location>
</feature>
<dbReference type="EMBL" id="BLIV01000011">
    <property type="protein sequence ID" value="GFE52359.1"/>
    <property type="molecule type" value="Genomic_DNA"/>
</dbReference>
<evidence type="ECO:0000313" key="3">
    <source>
        <dbReference type="Proteomes" id="UP000436522"/>
    </source>
</evidence>
<dbReference type="RefSeq" id="WP_159980903.1">
    <property type="nucleotide sequence ID" value="NZ_BLIV01000011.1"/>
</dbReference>
<keyword evidence="3" id="KW-1185">Reference proteome</keyword>
<sequence>MAHIAFEQRPRVERAPLRVLLALAAGVLVGLMLAEVRTDVDFKSALTTAPIAGEDWHGNVRRSAP</sequence>
<protein>
    <submittedName>
        <fullName evidence="2">Uncharacterized protein</fullName>
    </submittedName>
</protein>
<proteinExistence type="predicted"/>